<evidence type="ECO:0000256" key="2">
    <source>
        <dbReference type="ARBA" id="ARBA00004167"/>
    </source>
</evidence>
<keyword evidence="10" id="KW-0503">Monooxygenase</keyword>
<keyword evidence="6" id="KW-0479">Metal-binding</keyword>
<evidence type="ECO:0000256" key="3">
    <source>
        <dbReference type="ARBA" id="ARBA00010617"/>
    </source>
</evidence>
<accession>A0A8H5MBI5</accession>
<dbReference type="Proteomes" id="UP000518752">
    <property type="component" value="Unassembled WGS sequence"/>
</dbReference>
<dbReference type="GO" id="GO:0016705">
    <property type="term" value="F:oxidoreductase activity, acting on paired donors, with incorporation or reduction of molecular oxygen"/>
    <property type="evidence" value="ECO:0007669"/>
    <property type="project" value="InterPro"/>
</dbReference>
<evidence type="ECO:0000256" key="4">
    <source>
        <dbReference type="ARBA" id="ARBA00022617"/>
    </source>
</evidence>
<gene>
    <name evidence="12" type="ORF">D9757_006617</name>
</gene>
<dbReference type="OrthoDB" id="1055148at2759"/>
<dbReference type="Pfam" id="PF00067">
    <property type="entry name" value="p450"/>
    <property type="match status" value="1"/>
</dbReference>
<evidence type="ECO:0000256" key="6">
    <source>
        <dbReference type="ARBA" id="ARBA00022723"/>
    </source>
</evidence>
<keyword evidence="13" id="KW-1185">Reference proteome</keyword>
<proteinExistence type="inferred from homology"/>
<comment type="subcellular location">
    <subcellularLocation>
        <location evidence="2">Membrane</location>
        <topology evidence="2">Single-pass membrane protein</topology>
    </subcellularLocation>
</comment>
<evidence type="ECO:0000313" key="12">
    <source>
        <dbReference type="EMBL" id="KAF5387591.1"/>
    </source>
</evidence>
<reference evidence="12 13" key="1">
    <citation type="journal article" date="2020" name="ISME J.">
        <title>Uncovering the hidden diversity of litter-decomposition mechanisms in mushroom-forming fungi.</title>
        <authorList>
            <person name="Floudas D."/>
            <person name="Bentzer J."/>
            <person name="Ahren D."/>
            <person name="Johansson T."/>
            <person name="Persson P."/>
            <person name="Tunlid A."/>
        </authorList>
    </citation>
    <scope>NUCLEOTIDE SEQUENCE [LARGE SCALE GENOMIC DNA]</scope>
    <source>
        <strain evidence="12 13">CBS 406.79</strain>
    </source>
</reference>
<dbReference type="GO" id="GO:0005506">
    <property type="term" value="F:iron ion binding"/>
    <property type="evidence" value="ECO:0007669"/>
    <property type="project" value="InterPro"/>
</dbReference>
<dbReference type="PANTHER" id="PTHR46300:SF2">
    <property type="entry name" value="CYTOCHROME P450 MONOOXYGENASE ALNH-RELATED"/>
    <property type="match status" value="1"/>
</dbReference>
<evidence type="ECO:0000256" key="11">
    <source>
        <dbReference type="ARBA" id="ARBA00023136"/>
    </source>
</evidence>
<organism evidence="12 13">
    <name type="scientific">Collybiopsis confluens</name>
    <dbReference type="NCBI Taxonomy" id="2823264"/>
    <lineage>
        <taxon>Eukaryota</taxon>
        <taxon>Fungi</taxon>
        <taxon>Dikarya</taxon>
        <taxon>Basidiomycota</taxon>
        <taxon>Agaricomycotina</taxon>
        <taxon>Agaricomycetes</taxon>
        <taxon>Agaricomycetidae</taxon>
        <taxon>Agaricales</taxon>
        <taxon>Marasmiineae</taxon>
        <taxon>Omphalotaceae</taxon>
        <taxon>Collybiopsis</taxon>
    </lineage>
</organism>
<comment type="cofactor">
    <cofactor evidence="1">
        <name>heme</name>
        <dbReference type="ChEBI" id="CHEBI:30413"/>
    </cofactor>
</comment>
<sequence>MPTKLEYMKFGEWSNIYGPVMYLTAGRTKLLILNTLVAAQDLLEKRSVIYSNRPHLTMLMDVIGWDWSVALMNLGKQFSKHRRIIHKGLTADVQHFQEIQEQETAQLLIHLKEKPTEFMEQIEFWAKAITLRIAYGYRPSSNNDHYIWLAQQCANAISETGRPGAFWVDSFPLLRLVPKWIPGAGFKHKAAAWGSIVKEVLESPMQYALDNMQGPAVQKSYVGTLLRMNSQNELGKVNEIQAIKETAAIVHTAGSESVGILSKALKTRP</sequence>
<keyword evidence="4" id="KW-0349">Heme</keyword>
<evidence type="ECO:0000256" key="5">
    <source>
        <dbReference type="ARBA" id="ARBA00022692"/>
    </source>
</evidence>
<dbReference type="AlphaFoldDB" id="A0A8H5MBI5"/>
<keyword evidence="5" id="KW-0812">Transmembrane</keyword>
<dbReference type="InterPro" id="IPR001128">
    <property type="entry name" value="Cyt_P450"/>
</dbReference>
<dbReference type="GO" id="GO:0020037">
    <property type="term" value="F:heme binding"/>
    <property type="evidence" value="ECO:0007669"/>
    <property type="project" value="InterPro"/>
</dbReference>
<evidence type="ECO:0000313" key="13">
    <source>
        <dbReference type="Proteomes" id="UP000518752"/>
    </source>
</evidence>
<evidence type="ECO:0000256" key="8">
    <source>
        <dbReference type="ARBA" id="ARBA00023002"/>
    </source>
</evidence>
<comment type="caution">
    <text evidence="12">The sequence shown here is derived from an EMBL/GenBank/DDBJ whole genome shotgun (WGS) entry which is preliminary data.</text>
</comment>
<keyword evidence="7" id="KW-1133">Transmembrane helix</keyword>
<dbReference type="EMBL" id="JAACJN010000031">
    <property type="protein sequence ID" value="KAF5387591.1"/>
    <property type="molecule type" value="Genomic_DNA"/>
</dbReference>
<dbReference type="InterPro" id="IPR036396">
    <property type="entry name" value="Cyt_P450_sf"/>
</dbReference>
<dbReference type="GO" id="GO:0004497">
    <property type="term" value="F:monooxygenase activity"/>
    <property type="evidence" value="ECO:0007669"/>
    <property type="project" value="UniProtKB-KW"/>
</dbReference>
<dbReference type="Gene3D" id="1.10.630.10">
    <property type="entry name" value="Cytochrome P450"/>
    <property type="match status" value="1"/>
</dbReference>
<name>A0A8H5MBI5_9AGAR</name>
<evidence type="ECO:0000256" key="10">
    <source>
        <dbReference type="ARBA" id="ARBA00023033"/>
    </source>
</evidence>
<protein>
    <submittedName>
        <fullName evidence="12">Uncharacterized protein</fullName>
    </submittedName>
</protein>
<evidence type="ECO:0000256" key="9">
    <source>
        <dbReference type="ARBA" id="ARBA00023004"/>
    </source>
</evidence>
<dbReference type="GO" id="GO:0016020">
    <property type="term" value="C:membrane"/>
    <property type="evidence" value="ECO:0007669"/>
    <property type="project" value="UniProtKB-SubCell"/>
</dbReference>
<keyword evidence="11" id="KW-0472">Membrane</keyword>
<keyword evidence="9" id="KW-0408">Iron</keyword>
<comment type="similarity">
    <text evidence="3">Belongs to the cytochrome P450 family.</text>
</comment>
<dbReference type="SUPFAM" id="SSF48264">
    <property type="entry name" value="Cytochrome P450"/>
    <property type="match status" value="1"/>
</dbReference>
<keyword evidence="8" id="KW-0560">Oxidoreductase</keyword>
<evidence type="ECO:0000256" key="1">
    <source>
        <dbReference type="ARBA" id="ARBA00001971"/>
    </source>
</evidence>
<dbReference type="PANTHER" id="PTHR46300">
    <property type="entry name" value="P450, PUTATIVE (EUROFUNG)-RELATED-RELATED"/>
    <property type="match status" value="1"/>
</dbReference>
<dbReference type="InterPro" id="IPR050364">
    <property type="entry name" value="Cytochrome_P450_fung"/>
</dbReference>
<evidence type="ECO:0000256" key="7">
    <source>
        <dbReference type="ARBA" id="ARBA00022989"/>
    </source>
</evidence>